<dbReference type="Proteomes" id="UP000663877">
    <property type="component" value="Unassembled WGS sequence"/>
</dbReference>
<name>A0A816F1Q9_9BILA</name>
<gene>
    <name evidence="1" type="ORF">BJG266_LOCUS45118</name>
    <name evidence="2" type="ORF">QVE165_LOCUS62101</name>
</gene>
<reference evidence="2" key="1">
    <citation type="submission" date="2021-02" db="EMBL/GenBank/DDBJ databases">
        <authorList>
            <person name="Nowell W R."/>
        </authorList>
    </citation>
    <scope>NUCLEOTIDE SEQUENCE</scope>
</reference>
<dbReference type="OrthoDB" id="10136929at2759"/>
<protein>
    <submittedName>
        <fullName evidence="2">Uncharacterized protein</fullName>
    </submittedName>
</protein>
<sequence length="96" mass="11265">MIFHEEDYNKANIILLIDNQCGLQALFSYIFIDTFNQMQFYHIVLKSNSIYTDTGMSTSNIYLLNLFKHPITSWLGTTPYFIINNISEIKTIDQCR</sequence>
<evidence type="ECO:0000313" key="1">
    <source>
        <dbReference type="EMBL" id="CAF1534132.1"/>
    </source>
</evidence>
<proteinExistence type="predicted"/>
<organism evidence="2 3">
    <name type="scientific">Adineta steineri</name>
    <dbReference type="NCBI Taxonomy" id="433720"/>
    <lineage>
        <taxon>Eukaryota</taxon>
        <taxon>Metazoa</taxon>
        <taxon>Spiralia</taxon>
        <taxon>Gnathifera</taxon>
        <taxon>Rotifera</taxon>
        <taxon>Eurotatoria</taxon>
        <taxon>Bdelloidea</taxon>
        <taxon>Adinetida</taxon>
        <taxon>Adinetidae</taxon>
        <taxon>Adineta</taxon>
    </lineage>
</organism>
<dbReference type="Proteomes" id="UP000663832">
    <property type="component" value="Unassembled WGS sequence"/>
</dbReference>
<dbReference type="EMBL" id="CAJNOM010004343">
    <property type="protein sequence ID" value="CAF1654840.1"/>
    <property type="molecule type" value="Genomic_DNA"/>
</dbReference>
<dbReference type="AlphaFoldDB" id="A0A816F1Q9"/>
<accession>A0A816F1Q9</accession>
<comment type="caution">
    <text evidence="2">The sequence shown here is derived from an EMBL/GenBank/DDBJ whole genome shotgun (WGS) entry which is preliminary data.</text>
</comment>
<dbReference type="EMBL" id="CAJNOI010003971">
    <property type="protein sequence ID" value="CAF1534132.1"/>
    <property type="molecule type" value="Genomic_DNA"/>
</dbReference>
<keyword evidence="3" id="KW-1185">Reference proteome</keyword>
<evidence type="ECO:0000313" key="3">
    <source>
        <dbReference type="Proteomes" id="UP000663832"/>
    </source>
</evidence>
<evidence type="ECO:0000313" key="2">
    <source>
        <dbReference type="EMBL" id="CAF1654840.1"/>
    </source>
</evidence>